<dbReference type="EMBL" id="JALKHS010000011">
    <property type="protein sequence ID" value="MCK0532659.1"/>
    <property type="molecule type" value="Genomic_DNA"/>
</dbReference>
<protein>
    <submittedName>
        <fullName evidence="3">DUF2147 domain-containing protein</fullName>
    </submittedName>
</protein>
<dbReference type="RefSeq" id="WP_247233398.1">
    <property type="nucleotide sequence ID" value="NZ_JALKHS010000011.1"/>
</dbReference>
<dbReference type="PANTHER" id="PTHR36919">
    <property type="entry name" value="BLR1215 PROTEIN"/>
    <property type="match status" value="1"/>
</dbReference>
<accession>A0ABT0DZV3</accession>
<feature type="signal peptide" evidence="1">
    <location>
        <begin position="1"/>
        <end position="17"/>
    </location>
</feature>
<dbReference type="PANTHER" id="PTHR36919:SF2">
    <property type="entry name" value="BLL6627 PROTEIN"/>
    <property type="match status" value="1"/>
</dbReference>
<feature type="chain" id="PRO_5045326156" evidence="1">
    <location>
        <begin position="18"/>
        <end position="134"/>
    </location>
</feature>
<dbReference type="InterPro" id="IPR019223">
    <property type="entry name" value="DUF2147"/>
</dbReference>
<evidence type="ECO:0000256" key="1">
    <source>
        <dbReference type="SAM" id="SignalP"/>
    </source>
</evidence>
<evidence type="ECO:0000313" key="4">
    <source>
        <dbReference type="Proteomes" id="UP001203512"/>
    </source>
</evidence>
<gene>
    <name evidence="3" type="ORF">MU848_13810</name>
</gene>
<sequence>MLAAALLMLASSAAAPAADVTGLWMTDDGKGLVRIAPCGAKLCGRIVKVLDTGPDVPRTDVHNPDPRLRTRPLAGLLTLWDFTRSGSAWTGGRAYDPKSGKSYRSSLARNPDGSLKLTGCVLFICESRRWTRGG</sequence>
<name>A0ABT0DZV3_9SPHN</name>
<organism evidence="3 4">
    <name type="scientific">Sphingobium agri</name>
    <dbReference type="NCBI Taxonomy" id="2933566"/>
    <lineage>
        <taxon>Bacteria</taxon>
        <taxon>Pseudomonadati</taxon>
        <taxon>Pseudomonadota</taxon>
        <taxon>Alphaproteobacteria</taxon>
        <taxon>Sphingomonadales</taxon>
        <taxon>Sphingomonadaceae</taxon>
        <taxon>Sphingobium</taxon>
    </lineage>
</organism>
<keyword evidence="4" id="KW-1185">Reference proteome</keyword>
<reference evidence="3 4" key="1">
    <citation type="submission" date="2022-04" db="EMBL/GenBank/DDBJ databases">
        <authorList>
            <person name="Huq M.A."/>
        </authorList>
    </citation>
    <scope>NUCLEOTIDE SEQUENCE [LARGE SCALE GENOMIC DNA]</scope>
    <source>
        <strain evidence="3 4">MAH-33</strain>
    </source>
</reference>
<evidence type="ECO:0000313" key="3">
    <source>
        <dbReference type="EMBL" id="MCK0532659.1"/>
    </source>
</evidence>
<dbReference type="Gene3D" id="2.40.128.520">
    <property type="match status" value="1"/>
</dbReference>
<dbReference type="Pfam" id="PF09917">
    <property type="entry name" value="DUF2147"/>
    <property type="match status" value="1"/>
</dbReference>
<evidence type="ECO:0000259" key="2">
    <source>
        <dbReference type="Pfam" id="PF09917"/>
    </source>
</evidence>
<dbReference type="Proteomes" id="UP001203512">
    <property type="component" value="Unassembled WGS sequence"/>
</dbReference>
<feature type="domain" description="DUF2147" evidence="2">
    <location>
        <begin position="22"/>
        <end position="132"/>
    </location>
</feature>
<proteinExistence type="predicted"/>
<comment type="caution">
    <text evidence="3">The sequence shown here is derived from an EMBL/GenBank/DDBJ whole genome shotgun (WGS) entry which is preliminary data.</text>
</comment>
<keyword evidence="1" id="KW-0732">Signal</keyword>